<protein>
    <submittedName>
        <fullName evidence="7">Histidinol-phosphate aminotransferase</fullName>
        <ecNumber evidence="7">2.6.1.9</ecNumber>
    </submittedName>
</protein>
<dbReference type="InterPro" id="IPR050106">
    <property type="entry name" value="HistidinolP_aminotransfase"/>
</dbReference>
<dbReference type="Proteomes" id="UP000199426">
    <property type="component" value="Unassembled WGS sequence"/>
</dbReference>
<evidence type="ECO:0000313" key="6">
    <source>
        <dbReference type="EMBL" id="SDI27382.1"/>
    </source>
</evidence>
<reference evidence="7 9" key="2">
    <citation type="submission" date="2018-06" db="EMBL/GenBank/DDBJ databases">
        <authorList>
            <consortium name="Pathogen Informatics"/>
            <person name="Doyle S."/>
        </authorList>
    </citation>
    <scope>NUCLEOTIDE SEQUENCE [LARGE SCALE GENOMIC DNA]</scope>
    <source>
        <strain evidence="7 9">NCTC13492</strain>
    </source>
</reference>
<evidence type="ECO:0000259" key="5">
    <source>
        <dbReference type="Pfam" id="PF00155"/>
    </source>
</evidence>
<dbReference type="CDD" id="cd00609">
    <property type="entry name" value="AAT_like"/>
    <property type="match status" value="1"/>
</dbReference>
<dbReference type="Gene3D" id="3.40.640.10">
    <property type="entry name" value="Type I PLP-dependent aspartate aminotransferase-like (Major domain)"/>
    <property type="match status" value="1"/>
</dbReference>
<dbReference type="SUPFAM" id="SSF53383">
    <property type="entry name" value="PLP-dependent transferases"/>
    <property type="match status" value="1"/>
</dbReference>
<dbReference type="InterPro" id="IPR015421">
    <property type="entry name" value="PyrdxlP-dep_Trfase_major"/>
</dbReference>
<dbReference type="GO" id="GO:0004400">
    <property type="term" value="F:histidinol-phosphate transaminase activity"/>
    <property type="evidence" value="ECO:0007669"/>
    <property type="project" value="UniProtKB-EC"/>
</dbReference>
<dbReference type="OrthoDB" id="9813612at2"/>
<keyword evidence="2 7" id="KW-0032">Aminotransferase</keyword>
<dbReference type="AlphaFoldDB" id="A0A2X2Z1V9"/>
<dbReference type="PANTHER" id="PTHR43643">
    <property type="entry name" value="HISTIDINOL-PHOSPHATE AMINOTRANSFERASE 2"/>
    <property type="match status" value="1"/>
</dbReference>
<name>A0A2X2Z1V9_CHRJE</name>
<dbReference type="STRING" id="445960.SAMN05421542_0669"/>
<comment type="similarity">
    <text evidence="1">Belongs to the class-II pyridoxal-phosphate-dependent aminotransferase family. Histidinol-phosphate aminotransferase subfamily.</text>
</comment>
<keyword evidence="4" id="KW-0663">Pyridoxal phosphate</keyword>
<gene>
    <name evidence="7" type="primary">hisC_2</name>
    <name evidence="7" type="ORF">NCTC13492_02444</name>
    <name evidence="6" type="ORF">SAMN05421542_0669</name>
</gene>
<evidence type="ECO:0000313" key="8">
    <source>
        <dbReference type="Proteomes" id="UP000199426"/>
    </source>
</evidence>
<dbReference type="PANTHER" id="PTHR43643:SF3">
    <property type="entry name" value="HISTIDINOL-PHOSPHATE AMINOTRANSFERASE"/>
    <property type="match status" value="1"/>
</dbReference>
<evidence type="ECO:0000313" key="9">
    <source>
        <dbReference type="Proteomes" id="UP000251670"/>
    </source>
</evidence>
<sequence>MKTNRRVWLKQIGLGIVGASIPTLQVNAITNSILFQEQDNNNLPIILRSNENPYGPSPLALKAISNNIKLTNRYNWDIAPELIAELAKKNSVEENNILLGAGSTEILDLVAKYIAAEKSNYVIADPSYDYWTKTMDNLGVHKIKVALTADKKIDLSKMFDSINQDTKLIYICNPNNPTGTICERDQLVTLIKKTPRNVTILVDEAYLEYTKEKTLTELIKSIPNLIIVKTFSKIHGLAGARIGYAVADSSLLDTLRNLQSNTNNSVSVLSKLAAIASIKDDKFINDCYVLNENVRKFTITELTNLNIKCIPSGTNFLYFSLLNYPKDYFGNLEKNKIQGTRIYEEDGKWTRITIGTLDEMRRFVAALK</sequence>
<dbReference type="EC" id="2.6.1.9" evidence="7"/>
<feature type="domain" description="Aminotransferase class I/classII large" evidence="5">
    <location>
        <begin position="45"/>
        <end position="367"/>
    </location>
</feature>
<keyword evidence="8" id="KW-1185">Reference proteome</keyword>
<evidence type="ECO:0000313" key="7">
    <source>
        <dbReference type="EMBL" id="SQB44530.1"/>
    </source>
</evidence>
<dbReference type="InterPro" id="IPR015422">
    <property type="entry name" value="PyrdxlP-dep_Trfase_small"/>
</dbReference>
<evidence type="ECO:0000256" key="1">
    <source>
        <dbReference type="ARBA" id="ARBA00007970"/>
    </source>
</evidence>
<evidence type="ECO:0000256" key="4">
    <source>
        <dbReference type="ARBA" id="ARBA00022898"/>
    </source>
</evidence>
<dbReference type="EMBL" id="UAWB01000005">
    <property type="protein sequence ID" value="SQB44530.1"/>
    <property type="molecule type" value="Genomic_DNA"/>
</dbReference>
<dbReference type="InterPro" id="IPR015424">
    <property type="entry name" value="PyrdxlP-dep_Trfase"/>
</dbReference>
<proteinExistence type="inferred from homology"/>
<dbReference type="Pfam" id="PF00155">
    <property type="entry name" value="Aminotran_1_2"/>
    <property type="match status" value="1"/>
</dbReference>
<dbReference type="InterPro" id="IPR004839">
    <property type="entry name" value="Aminotransferase_I/II_large"/>
</dbReference>
<evidence type="ECO:0000256" key="3">
    <source>
        <dbReference type="ARBA" id="ARBA00022679"/>
    </source>
</evidence>
<keyword evidence="3 7" id="KW-0808">Transferase</keyword>
<dbReference type="Proteomes" id="UP000251670">
    <property type="component" value="Unassembled WGS sequence"/>
</dbReference>
<accession>A0A2X2Z1V9</accession>
<evidence type="ECO:0000256" key="2">
    <source>
        <dbReference type="ARBA" id="ARBA00022576"/>
    </source>
</evidence>
<dbReference type="GO" id="GO:0030170">
    <property type="term" value="F:pyridoxal phosphate binding"/>
    <property type="evidence" value="ECO:0007669"/>
    <property type="project" value="InterPro"/>
</dbReference>
<reference evidence="6 8" key="1">
    <citation type="submission" date="2016-10" db="EMBL/GenBank/DDBJ databases">
        <authorList>
            <person name="Varghese N."/>
            <person name="Submissions S."/>
        </authorList>
    </citation>
    <scope>NUCLEOTIDE SEQUENCE [LARGE SCALE GENOMIC DNA]</scope>
    <source>
        <strain evidence="6 8">DSM 19299</strain>
    </source>
</reference>
<dbReference type="Gene3D" id="3.90.1150.10">
    <property type="entry name" value="Aspartate Aminotransferase, domain 1"/>
    <property type="match status" value="1"/>
</dbReference>
<dbReference type="RefSeq" id="WP_089733540.1">
    <property type="nucleotide sequence ID" value="NZ_FNEG01000001.1"/>
</dbReference>
<dbReference type="EMBL" id="FNEG01000001">
    <property type="protein sequence ID" value="SDI27382.1"/>
    <property type="molecule type" value="Genomic_DNA"/>
</dbReference>
<organism evidence="7 9">
    <name type="scientific">Chryseobacterium jejuense</name>
    <dbReference type="NCBI Taxonomy" id="445960"/>
    <lineage>
        <taxon>Bacteria</taxon>
        <taxon>Pseudomonadati</taxon>
        <taxon>Bacteroidota</taxon>
        <taxon>Flavobacteriia</taxon>
        <taxon>Flavobacteriales</taxon>
        <taxon>Weeksellaceae</taxon>
        <taxon>Chryseobacterium group</taxon>
        <taxon>Chryseobacterium</taxon>
    </lineage>
</organism>